<dbReference type="EMBL" id="MU839842">
    <property type="protein sequence ID" value="KAK1751286.1"/>
    <property type="molecule type" value="Genomic_DNA"/>
</dbReference>
<name>A0AAJ0F1J2_9PEZI</name>
<protein>
    <submittedName>
        <fullName evidence="1">Uncharacterized protein</fullName>
    </submittedName>
</protein>
<dbReference type="AlphaFoldDB" id="A0AAJ0F1J2"/>
<gene>
    <name evidence="1" type="ORF">QBC47DRAFT_434157</name>
</gene>
<evidence type="ECO:0000313" key="1">
    <source>
        <dbReference type="EMBL" id="KAK1751286.1"/>
    </source>
</evidence>
<dbReference type="Proteomes" id="UP001239445">
    <property type="component" value="Unassembled WGS sequence"/>
</dbReference>
<accession>A0AAJ0F1J2</accession>
<comment type="caution">
    <text evidence="1">The sequence shown here is derived from an EMBL/GenBank/DDBJ whole genome shotgun (WGS) entry which is preliminary data.</text>
</comment>
<organism evidence="1 2">
    <name type="scientific">Echria macrotheca</name>
    <dbReference type="NCBI Taxonomy" id="438768"/>
    <lineage>
        <taxon>Eukaryota</taxon>
        <taxon>Fungi</taxon>
        <taxon>Dikarya</taxon>
        <taxon>Ascomycota</taxon>
        <taxon>Pezizomycotina</taxon>
        <taxon>Sordariomycetes</taxon>
        <taxon>Sordariomycetidae</taxon>
        <taxon>Sordariales</taxon>
        <taxon>Schizotheciaceae</taxon>
        <taxon>Echria</taxon>
    </lineage>
</organism>
<proteinExistence type="predicted"/>
<evidence type="ECO:0000313" key="2">
    <source>
        <dbReference type="Proteomes" id="UP001239445"/>
    </source>
</evidence>
<sequence length="237" mass="27253">PFPSSLTTYLSNYYPCQRETKTCKYQTSQYLPHPAPLQSIVNSSNINYPQSQPHTKTTNMTTSTTTDDTETYTLTTLRDDLATGSRTNMATFIRHKARQADFSPLTPLTSALTAESFHPNLDPQPRETYSPEQWVEDVLSDVWGSITDSSIILVWRDGHLTLRAEYDMHPEIRRGWEARYPETKMGAPLWRAVELGTYRRGMLMDLLELVLEWDLMPAWERAWDEGKLKALVDQMEG</sequence>
<reference evidence="1" key="1">
    <citation type="submission" date="2023-06" db="EMBL/GenBank/DDBJ databases">
        <title>Genome-scale phylogeny and comparative genomics of the fungal order Sordariales.</title>
        <authorList>
            <consortium name="Lawrence Berkeley National Laboratory"/>
            <person name="Hensen N."/>
            <person name="Bonometti L."/>
            <person name="Westerberg I."/>
            <person name="Brannstrom I.O."/>
            <person name="Guillou S."/>
            <person name="Cros-Aarteil S."/>
            <person name="Calhoun S."/>
            <person name="Haridas S."/>
            <person name="Kuo A."/>
            <person name="Mondo S."/>
            <person name="Pangilinan J."/>
            <person name="Riley R."/>
            <person name="Labutti K."/>
            <person name="Andreopoulos B."/>
            <person name="Lipzen A."/>
            <person name="Chen C."/>
            <person name="Yanf M."/>
            <person name="Daum C."/>
            <person name="Ng V."/>
            <person name="Clum A."/>
            <person name="Steindorff A."/>
            <person name="Ohm R."/>
            <person name="Martin F."/>
            <person name="Silar P."/>
            <person name="Natvig D."/>
            <person name="Lalanne C."/>
            <person name="Gautier V."/>
            <person name="Ament-Velasquez S.L."/>
            <person name="Kruys A."/>
            <person name="Hutchinson M.I."/>
            <person name="Powell A.J."/>
            <person name="Barry K."/>
            <person name="Miller A.N."/>
            <person name="Grigoriev I.V."/>
            <person name="Debuchy R."/>
            <person name="Gladieux P."/>
            <person name="Thoren M.H."/>
            <person name="Johannesson H."/>
        </authorList>
    </citation>
    <scope>NUCLEOTIDE SEQUENCE</scope>
    <source>
        <strain evidence="1">PSN4</strain>
    </source>
</reference>
<keyword evidence="2" id="KW-1185">Reference proteome</keyword>
<feature type="non-terminal residue" evidence="1">
    <location>
        <position position="1"/>
    </location>
</feature>